<dbReference type="EMBL" id="VSSQ01006756">
    <property type="protein sequence ID" value="MPM33764.1"/>
    <property type="molecule type" value="Genomic_DNA"/>
</dbReference>
<dbReference type="InterPro" id="IPR025997">
    <property type="entry name" value="SBP_2_dom"/>
</dbReference>
<organism evidence="5">
    <name type="scientific">bioreactor metagenome</name>
    <dbReference type="NCBI Taxonomy" id="1076179"/>
    <lineage>
        <taxon>unclassified sequences</taxon>
        <taxon>metagenomes</taxon>
        <taxon>ecological metagenomes</taxon>
    </lineage>
</organism>
<evidence type="ECO:0000259" key="4">
    <source>
        <dbReference type="Pfam" id="PF13407"/>
    </source>
</evidence>
<dbReference type="InterPro" id="IPR028082">
    <property type="entry name" value="Peripla_BP_I"/>
</dbReference>
<comment type="subcellular location">
    <subcellularLocation>
        <location evidence="1">Cell envelope</location>
    </subcellularLocation>
</comment>
<evidence type="ECO:0000256" key="3">
    <source>
        <dbReference type="ARBA" id="ARBA00022729"/>
    </source>
</evidence>
<proteinExistence type="inferred from homology"/>
<dbReference type="Gene3D" id="3.40.50.2300">
    <property type="match status" value="2"/>
</dbReference>
<keyword evidence="3" id="KW-0732">Signal</keyword>
<evidence type="ECO:0000313" key="5">
    <source>
        <dbReference type="EMBL" id="MPM33764.1"/>
    </source>
</evidence>
<dbReference type="CDD" id="cd01536">
    <property type="entry name" value="PBP1_ABC_sugar_binding-like"/>
    <property type="match status" value="1"/>
</dbReference>
<dbReference type="AlphaFoldDB" id="A0A644Z6P4"/>
<name>A0A644Z6P4_9ZZZZ</name>
<evidence type="ECO:0000256" key="1">
    <source>
        <dbReference type="ARBA" id="ARBA00004196"/>
    </source>
</evidence>
<comment type="caution">
    <text evidence="5">The sequence shown here is derived from an EMBL/GenBank/DDBJ whole genome shotgun (WGS) entry which is preliminary data.</text>
</comment>
<sequence>MKKTAALFLTILMVLAMAACTASPAETATSAAPAADEAAATVAAPEGELYNVLEGKKIGNTICYKGDEWCADLTNKMEAYAAQYGVVTTVEDGDLNVETQNKQVENMIANKVDAIFIDPNTPTGINEALKKAQEAGIPIFAYDGYLEGLEAETTITWDQPMTGELMANYVIDYVNKNLNGQAKVVLLTLAASPQCVTRGERFVEVCAEKAPGINIFNTQDCEGNREKAANAITNIVEPFDLVVSVVDNGAWGAISAIEARGLTNVKVFSMGAFGAEPFNALKAAHPNYQACVVVAPEEISKLLYESAAKYFNGEKLEKTANITLYVADSTNVDQFWTFD</sequence>
<gene>
    <name evidence="5" type="ORF">SDC9_80342</name>
</gene>
<dbReference type="GO" id="GO:0030246">
    <property type="term" value="F:carbohydrate binding"/>
    <property type="evidence" value="ECO:0007669"/>
    <property type="project" value="UniProtKB-ARBA"/>
</dbReference>
<dbReference type="SUPFAM" id="SSF53822">
    <property type="entry name" value="Periplasmic binding protein-like I"/>
    <property type="match status" value="1"/>
</dbReference>
<dbReference type="PROSITE" id="PS51257">
    <property type="entry name" value="PROKAR_LIPOPROTEIN"/>
    <property type="match status" value="1"/>
</dbReference>
<evidence type="ECO:0000256" key="2">
    <source>
        <dbReference type="ARBA" id="ARBA00007639"/>
    </source>
</evidence>
<reference evidence="5" key="1">
    <citation type="submission" date="2019-08" db="EMBL/GenBank/DDBJ databases">
        <authorList>
            <person name="Kucharzyk K."/>
            <person name="Murdoch R.W."/>
            <person name="Higgins S."/>
            <person name="Loffler F."/>
        </authorList>
    </citation>
    <scope>NUCLEOTIDE SEQUENCE</scope>
</reference>
<dbReference type="Pfam" id="PF13407">
    <property type="entry name" value="Peripla_BP_4"/>
    <property type="match status" value="1"/>
</dbReference>
<protein>
    <recommendedName>
        <fullName evidence="4">Periplasmic binding protein domain-containing protein</fullName>
    </recommendedName>
</protein>
<comment type="similarity">
    <text evidence="2">Belongs to the bacterial solute-binding protein 2 family.</text>
</comment>
<accession>A0A644Z6P4</accession>
<feature type="domain" description="Periplasmic binding protein" evidence="4">
    <location>
        <begin position="59"/>
        <end position="315"/>
    </location>
</feature>
<dbReference type="PANTHER" id="PTHR46847">
    <property type="entry name" value="D-ALLOSE-BINDING PERIPLASMIC PROTEIN-RELATED"/>
    <property type="match status" value="1"/>
</dbReference>
<dbReference type="PANTHER" id="PTHR46847:SF3">
    <property type="entry name" value="GALACTOFURANOSE-BINDING PROTEIN YTFQ"/>
    <property type="match status" value="1"/>
</dbReference>
<dbReference type="GO" id="GO:0030313">
    <property type="term" value="C:cell envelope"/>
    <property type="evidence" value="ECO:0007669"/>
    <property type="project" value="UniProtKB-SubCell"/>
</dbReference>